<evidence type="ECO:0000256" key="9">
    <source>
        <dbReference type="ARBA" id="ARBA00022989"/>
    </source>
</evidence>
<evidence type="ECO:0000256" key="11">
    <source>
        <dbReference type="ARBA" id="ARBA00026081"/>
    </source>
</evidence>
<name>A0ABM5UUW9_9COXI</name>
<evidence type="ECO:0000256" key="6">
    <source>
        <dbReference type="ARBA" id="ARBA00022475"/>
    </source>
</evidence>
<keyword evidence="8 12" id="KW-0812">Transmembrane</keyword>
<comment type="subunit">
    <text evidence="11">Component of the lipopolysaccharide transport and assembly complex. The LptBFG transporter is composed of two ATP-binding proteins (LptB) and two transmembrane proteins (LptF and LptG).</text>
</comment>
<dbReference type="InterPro" id="IPR005495">
    <property type="entry name" value="LptG/LptF_permease"/>
</dbReference>
<feature type="transmembrane region" description="Helical" evidence="12">
    <location>
        <begin position="54"/>
        <end position="79"/>
    </location>
</feature>
<dbReference type="Pfam" id="PF03739">
    <property type="entry name" value="LptF_LptG"/>
    <property type="match status" value="1"/>
</dbReference>
<feature type="transmembrane region" description="Helical" evidence="12">
    <location>
        <begin position="306"/>
        <end position="327"/>
    </location>
</feature>
<accession>A0ABM5UUW9</accession>
<dbReference type="EMBL" id="CP011126">
    <property type="protein sequence ID" value="AKQ33754.1"/>
    <property type="molecule type" value="Genomic_DNA"/>
</dbReference>
<evidence type="ECO:0000256" key="7">
    <source>
        <dbReference type="ARBA" id="ARBA00022519"/>
    </source>
</evidence>
<proteinExistence type="inferred from homology"/>
<evidence type="ECO:0000256" key="5">
    <source>
        <dbReference type="ARBA" id="ARBA00022448"/>
    </source>
</evidence>
<protein>
    <recommendedName>
        <fullName evidence="4">Lipopolysaccharide export system permease protein LptF</fullName>
    </recommendedName>
</protein>
<evidence type="ECO:0000313" key="14">
    <source>
        <dbReference type="Proteomes" id="UP000063965"/>
    </source>
</evidence>
<feature type="transmembrane region" description="Helical" evidence="12">
    <location>
        <begin position="273"/>
        <end position="294"/>
    </location>
</feature>
<comment type="similarity">
    <text evidence="3">Belongs to the LptF/LptG family.</text>
</comment>
<keyword evidence="7" id="KW-0997">Cell inner membrane</keyword>
<organism evidence="13 14">
    <name type="scientific">Candidatus Coxiella mudrowiae</name>
    <dbReference type="NCBI Taxonomy" id="2054173"/>
    <lineage>
        <taxon>Bacteria</taxon>
        <taxon>Pseudomonadati</taxon>
        <taxon>Pseudomonadota</taxon>
        <taxon>Gammaproteobacteria</taxon>
        <taxon>Legionellales</taxon>
        <taxon>Coxiellaceae</taxon>
        <taxon>Coxiella</taxon>
    </lineage>
</organism>
<keyword evidence="6" id="KW-1003">Cell membrane</keyword>
<reference evidence="13 14" key="1">
    <citation type="journal article" date="2015" name="Genome Biol. Evol.">
        <title>Distinctive Genome Reduction Rates Revealed by Genomic Analyses of Two Coxiella-Like Endosymbionts in Ticks.</title>
        <authorList>
            <person name="Gottlieb Y."/>
            <person name="Lalzar I."/>
            <person name="Klasson L."/>
        </authorList>
    </citation>
    <scope>NUCLEOTIDE SEQUENCE [LARGE SCALE GENOMIC DNA]</scope>
    <source>
        <strain evidence="13 14">CRt</strain>
    </source>
</reference>
<keyword evidence="14" id="KW-1185">Reference proteome</keyword>
<comment type="subcellular location">
    <subcellularLocation>
        <location evidence="2">Cell inner membrane</location>
        <topology evidence="2">Multi-pass membrane protein</topology>
    </subcellularLocation>
</comment>
<dbReference type="PANTHER" id="PTHR33529">
    <property type="entry name" value="SLR0882 PROTEIN-RELATED"/>
    <property type="match status" value="1"/>
</dbReference>
<keyword evidence="5" id="KW-0813">Transport</keyword>
<evidence type="ECO:0000256" key="2">
    <source>
        <dbReference type="ARBA" id="ARBA00004429"/>
    </source>
</evidence>
<evidence type="ECO:0000256" key="8">
    <source>
        <dbReference type="ARBA" id="ARBA00022692"/>
    </source>
</evidence>
<dbReference type="PANTHER" id="PTHR33529:SF7">
    <property type="entry name" value="LIPOPOLYSACCHARIDE EXPORT SYSTEM PERMEASE PROTEIN LPTF"/>
    <property type="match status" value="1"/>
</dbReference>
<feature type="transmembrane region" description="Helical" evidence="12">
    <location>
        <begin position="100"/>
        <end position="120"/>
    </location>
</feature>
<keyword evidence="9 12" id="KW-1133">Transmembrane helix</keyword>
<evidence type="ECO:0000256" key="12">
    <source>
        <dbReference type="SAM" id="Phobius"/>
    </source>
</evidence>
<evidence type="ECO:0000256" key="1">
    <source>
        <dbReference type="ARBA" id="ARBA00002265"/>
    </source>
</evidence>
<feature type="transmembrane region" description="Helical" evidence="12">
    <location>
        <begin position="12"/>
        <end position="34"/>
    </location>
</feature>
<evidence type="ECO:0000313" key="13">
    <source>
        <dbReference type="EMBL" id="AKQ33754.1"/>
    </source>
</evidence>
<evidence type="ECO:0000256" key="10">
    <source>
        <dbReference type="ARBA" id="ARBA00023136"/>
    </source>
</evidence>
<dbReference type="InterPro" id="IPR030922">
    <property type="entry name" value="LptF"/>
</dbReference>
<sequence length="374" mass="42166">MSVIVFRYLSKEILSTLLATTLILLIIFITNQFVHYLNDAAAGKITVKAVMEIMSLQVPLLLGYLLPLSLFLGSLLALGRMSVDHEVLVLTACGVSRSQIVVMIMIIATFIALIVAWLMFSVEPRMEWYRAKILNEALARASLAKIIPGRFQPLGNDGKVFYTSGVNNHHRKMANVFLAESEQTVGNKERWSLVSASEAGENREFNNSNFVLFKNGSRYVGMPGDLKYDIIKFVQYGIRLDSPQMSISGKVQAMPTTKIWRLSKTDLKAAAELQWRLAIPISVWIFALLVVPLSEANPRKGKFAQILPAVLIYIVYANLMFLARTWIEKGVMSPTVGLEWINGSFLVVACALFFFQSHWWHRLRLNRRAPSCDY</sequence>
<dbReference type="NCBIfam" id="TIGR04407">
    <property type="entry name" value="LptF_YjgP"/>
    <property type="match status" value="1"/>
</dbReference>
<evidence type="ECO:0000256" key="4">
    <source>
        <dbReference type="ARBA" id="ARBA00014213"/>
    </source>
</evidence>
<evidence type="ECO:0000256" key="3">
    <source>
        <dbReference type="ARBA" id="ARBA00007725"/>
    </source>
</evidence>
<keyword evidence="10 12" id="KW-0472">Membrane</keyword>
<feature type="transmembrane region" description="Helical" evidence="12">
    <location>
        <begin position="339"/>
        <end position="360"/>
    </location>
</feature>
<dbReference type="Proteomes" id="UP000063965">
    <property type="component" value="Chromosome"/>
</dbReference>
<comment type="function">
    <text evidence="1">Part of the ABC transporter complex LptBFG involved in the translocation of lipopolysaccharide (LPS) from the inner membrane to the outer membrane.</text>
</comment>
<gene>
    <name evidence="13" type="ORF">CleRT_10860</name>
</gene>